<dbReference type="PANTHER" id="PTHR10529">
    <property type="entry name" value="AP COMPLEX SUBUNIT MU"/>
    <property type="match status" value="1"/>
</dbReference>
<comment type="caution">
    <text evidence="2">The sequence shown here is derived from an EMBL/GenBank/DDBJ whole genome shotgun (WGS) entry which is preliminary data.</text>
</comment>
<feature type="domain" description="MHD" evidence="1">
    <location>
        <begin position="1"/>
        <end position="71"/>
    </location>
</feature>
<proteinExistence type="predicted"/>
<gene>
    <name evidence="2" type="ORF">Sjap_007776</name>
</gene>
<dbReference type="InterPro" id="IPR050431">
    <property type="entry name" value="Adaptor_comp_med_subunit"/>
</dbReference>
<name>A0AAP0PAQ9_9MAGN</name>
<evidence type="ECO:0000259" key="1">
    <source>
        <dbReference type="PROSITE" id="PS51072"/>
    </source>
</evidence>
<evidence type="ECO:0000313" key="3">
    <source>
        <dbReference type="Proteomes" id="UP001417504"/>
    </source>
</evidence>
<dbReference type="Pfam" id="PF00928">
    <property type="entry name" value="Adap_comp_sub"/>
    <property type="match status" value="1"/>
</dbReference>
<organism evidence="2 3">
    <name type="scientific">Stephania japonica</name>
    <dbReference type="NCBI Taxonomy" id="461633"/>
    <lineage>
        <taxon>Eukaryota</taxon>
        <taxon>Viridiplantae</taxon>
        <taxon>Streptophyta</taxon>
        <taxon>Embryophyta</taxon>
        <taxon>Tracheophyta</taxon>
        <taxon>Spermatophyta</taxon>
        <taxon>Magnoliopsida</taxon>
        <taxon>Ranunculales</taxon>
        <taxon>Menispermaceae</taxon>
        <taxon>Menispermoideae</taxon>
        <taxon>Cissampelideae</taxon>
        <taxon>Stephania</taxon>
    </lineage>
</organism>
<dbReference type="Proteomes" id="UP001417504">
    <property type="component" value="Unassembled WGS sequence"/>
</dbReference>
<protein>
    <recommendedName>
        <fullName evidence="1">MHD domain-containing protein</fullName>
    </recommendedName>
</protein>
<dbReference type="Gene3D" id="2.60.40.1170">
    <property type="entry name" value="Mu homology domain, subdomain B"/>
    <property type="match status" value="1"/>
</dbReference>
<sequence length="71" mass="8005">MQPLVAVRLLVNFGNEALLFASLYSGKTIELDDVTFQQCVSLTRFNSEKTVSFVPPDGEFELMKYRIARGC</sequence>
<accession>A0AAP0PAQ9</accession>
<evidence type="ECO:0000313" key="2">
    <source>
        <dbReference type="EMBL" id="KAK9137182.1"/>
    </source>
</evidence>
<dbReference type="EMBL" id="JBBNAE010000003">
    <property type="protein sequence ID" value="KAK9137182.1"/>
    <property type="molecule type" value="Genomic_DNA"/>
</dbReference>
<dbReference type="AlphaFoldDB" id="A0AAP0PAQ9"/>
<reference evidence="2 3" key="1">
    <citation type="submission" date="2024-01" db="EMBL/GenBank/DDBJ databases">
        <title>Genome assemblies of Stephania.</title>
        <authorList>
            <person name="Yang L."/>
        </authorList>
    </citation>
    <scope>NUCLEOTIDE SEQUENCE [LARGE SCALE GENOMIC DNA]</scope>
    <source>
        <strain evidence="2">QJT</strain>
        <tissue evidence="2">Leaf</tissue>
    </source>
</reference>
<dbReference type="PROSITE" id="PS51072">
    <property type="entry name" value="MHD"/>
    <property type="match status" value="1"/>
</dbReference>
<dbReference type="InterPro" id="IPR028565">
    <property type="entry name" value="MHD"/>
</dbReference>
<dbReference type="InterPro" id="IPR036168">
    <property type="entry name" value="AP2_Mu_C_sf"/>
</dbReference>
<keyword evidence="3" id="KW-1185">Reference proteome</keyword>
<dbReference type="SUPFAM" id="SSF49447">
    <property type="entry name" value="Second domain of Mu2 adaptin subunit (ap50) of ap2 adaptor"/>
    <property type="match status" value="1"/>
</dbReference>